<dbReference type="PANTHER" id="PTHR10322">
    <property type="entry name" value="DNA POLYMERASE CATALYTIC SUBUNIT"/>
    <property type="match status" value="1"/>
</dbReference>
<reference evidence="25" key="1">
    <citation type="submission" date="2014-11" db="EMBL/GenBank/DDBJ databases">
        <authorList>
            <person name="Otto D Thomas"/>
            <person name="Naeem Raeece"/>
        </authorList>
    </citation>
    <scope>NUCLEOTIDE SEQUENCE</scope>
</reference>
<keyword evidence="5 20" id="KW-0808">Transferase</keyword>
<dbReference type="GO" id="GO:0006287">
    <property type="term" value="P:base-excision repair, gap-filling"/>
    <property type="evidence" value="ECO:0007669"/>
    <property type="project" value="TreeGrafter"/>
</dbReference>
<keyword evidence="9 20" id="KW-0479">Metal-binding</keyword>
<evidence type="ECO:0000256" key="13">
    <source>
        <dbReference type="ARBA" id="ARBA00022839"/>
    </source>
</evidence>
<dbReference type="SMART" id="SM00486">
    <property type="entry name" value="POLBc"/>
    <property type="match status" value="1"/>
</dbReference>
<dbReference type="InterPro" id="IPR023211">
    <property type="entry name" value="DNA_pol_palm_dom_sf"/>
</dbReference>
<dbReference type="Pfam" id="PF14260">
    <property type="entry name" value="zf-C4pol"/>
    <property type="match status" value="1"/>
</dbReference>
<keyword evidence="16 20" id="KW-0411">Iron-sulfur</keyword>
<keyword evidence="14 20" id="KW-0239">DNA-directed DNA polymerase</keyword>
<dbReference type="FunFam" id="3.30.420.10:FF:000004">
    <property type="entry name" value="DNA polymerase"/>
    <property type="match status" value="1"/>
</dbReference>
<feature type="domain" description="DNA-directed DNA polymerase family B exonuclease" evidence="23">
    <location>
        <begin position="209"/>
        <end position="446"/>
    </location>
</feature>
<dbReference type="Gene3D" id="1.10.287.690">
    <property type="entry name" value="Helix hairpin bin"/>
    <property type="match status" value="1"/>
</dbReference>
<dbReference type="InterPro" id="IPR012337">
    <property type="entry name" value="RNaseH-like_sf"/>
</dbReference>
<dbReference type="PRINTS" id="PR00106">
    <property type="entry name" value="DNAPOLB"/>
</dbReference>
<dbReference type="PhylomeDB" id="A0A0G4I0X9"/>
<comment type="similarity">
    <text evidence="3 20">Belongs to the DNA polymerase type-B family.</text>
</comment>
<dbReference type="SUPFAM" id="SSF53098">
    <property type="entry name" value="Ribonuclease H-like"/>
    <property type="match status" value="1"/>
</dbReference>
<dbReference type="InterPro" id="IPR006172">
    <property type="entry name" value="DNA-dir_DNA_pol_B"/>
</dbReference>
<evidence type="ECO:0000259" key="23">
    <source>
        <dbReference type="Pfam" id="PF03104"/>
    </source>
</evidence>
<evidence type="ECO:0000256" key="6">
    <source>
        <dbReference type="ARBA" id="ARBA00022695"/>
    </source>
</evidence>
<feature type="region of interest" description="Disordered" evidence="21">
    <location>
        <begin position="1"/>
        <end position="52"/>
    </location>
</feature>
<feature type="domain" description="DNA-directed DNA polymerase family B multifunctional" evidence="22">
    <location>
        <begin position="511"/>
        <end position="942"/>
    </location>
</feature>
<evidence type="ECO:0000256" key="16">
    <source>
        <dbReference type="ARBA" id="ARBA00023014"/>
    </source>
</evidence>
<dbReference type="InterPro" id="IPR017964">
    <property type="entry name" value="DNA-dir_DNA_pol_B_CS"/>
</dbReference>
<dbReference type="InterPro" id="IPR042087">
    <property type="entry name" value="DNA_pol_B_thumb"/>
</dbReference>
<keyword evidence="15 20" id="KW-0408">Iron</keyword>
<feature type="domain" description="C4-type zinc-finger of DNA polymerase delta" evidence="24">
    <location>
        <begin position="978"/>
        <end position="1049"/>
    </location>
</feature>
<evidence type="ECO:0000256" key="7">
    <source>
        <dbReference type="ARBA" id="ARBA00022705"/>
    </source>
</evidence>
<comment type="catalytic activity">
    <reaction evidence="19 20">
        <text>DNA(n) + a 2'-deoxyribonucleoside 5'-triphosphate = DNA(n+1) + diphosphate</text>
        <dbReference type="Rhea" id="RHEA:22508"/>
        <dbReference type="Rhea" id="RHEA-COMP:17339"/>
        <dbReference type="Rhea" id="RHEA-COMP:17340"/>
        <dbReference type="ChEBI" id="CHEBI:33019"/>
        <dbReference type="ChEBI" id="CHEBI:61560"/>
        <dbReference type="ChEBI" id="CHEBI:173112"/>
        <dbReference type="EC" id="2.7.7.7"/>
    </reaction>
</comment>
<dbReference type="Gene3D" id="3.90.1600.10">
    <property type="entry name" value="Palm domain of DNA polymerase"/>
    <property type="match status" value="1"/>
</dbReference>
<evidence type="ECO:0000256" key="2">
    <source>
        <dbReference type="ARBA" id="ARBA00004123"/>
    </source>
</evidence>
<evidence type="ECO:0000259" key="24">
    <source>
        <dbReference type="Pfam" id="PF14260"/>
    </source>
</evidence>
<feature type="compositionally biased region" description="Polar residues" evidence="21">
    <location>
        <begin position="25"/>
        <end position="38"/>
    </location>
</feature>
<keyword evidence="10 20" id="KW-0863">Zinc-finger</keyword>
<evidence type="ECO:0000259" key="22">
    <source>
        <dbReference type="Pfam" id="PF00136"/>
    </source>
</evidence>
<keyword evidence="4 20" id="KW-0004">4Fe-4S</keyword>
<keyword evidence="13" id="KW-0269">Exonuclease</keyword>
<evidence type="ECO:0000256" key="5">
    <source>
        <dbReference type="ARBA" id="ARBA00022679"/>
    </source>
</evidence>
<dbReference type="EC" id="2.7.7.7" evidence="20"/>
<dbReference type="PROSITE" id="PS00116">
    <property type="entry name" value="DNA_POLYMERASE_B"/>
    <property type="match status" value="1"/>
</dbReference>
<evidence type="ECO:0000256" key="21">
    <source>
        <dbReference type="SAM" id="MobiDB-lite"/>
    </source>
</evidence>
<dbReference type="GO" id="GO:0045004">
    <property type="term" value="P:DNA replication proofreading"/>
    <property type="evidence" value="ECO:0007669"/>
    <property type="project" value="TreeGrafter"/>
</dbReference>
<dbReference type="VEuPathDB" id="CryptoDB:Cvel_10034"/>
<gene>
    <name evidence="25" type="ORF">Cvel_10034</name>
</gene>
<keyword evidence="12 20" id="KW-0862">Zinc</keyword>
<dbReference type="GO" id="GO:0006297">
    <property type="term" value="P:nucleotide-excision repair, DNA gap filling"/>
    <property type="evidence" value="ECO:0007669"/>
    <property type="project" value="TreeGrafter"/>
</dbReference>
<evidence type="ECO:0000256" key="10">
    <source>
        <dbReference type="ARBA" id="ARBA00022771"/>
    </source>
</evidence>
<dbReference type="Gene3D" id="1.10.132.60">
    <property type="entry name" value="DNA polymerase family B, C-terminal domain"/>
    <property type="match status" value="1"/>
</dbReference>
<evidence type="ECO:0000256" key="1">
    <source>
        <dbReference type="ARBA" id="ARBA00001966"/>
    </source>
</evidence>
<dbReference type="InterPro" id="IPR025687">
    <property type="entry name" value="Znf-C4pol"/>
</dbReference>
<proteinExistence type="inferred from homology"/>
<dbReference type="EMBL" id="CDMZ01004682">
    <property type="protein sequence ID" value="CEM50497.1"/>
    <property type="molecule type" value="Genomic_DNA"/>
</dbReference>
<evidence type="ECO:0000256" key="14">
    <source>
        <dbReference type="ARBA" id="ARBA00022932"/>
    </source>
</evidence>
<protein>
    <recommendedName>
        <fullName evidence="20">DNA polymerase</fullName>
        <ecNumber evidence="20">2.7.7.7</ecNumber>
    </recommendedName>
</protein>
<keyword evidence="8" id="KW-0540">Nuclease</keyword>
<evidence type="ECO:0000256" key="9">
    <source>
        <dbReference type="ARBA" id="ARBA00022723"/>
    </source>
</evidence>
<dbReference type="Pfam" id="PF03104">
    <property type="entry name" value="DNA_pol_B_exo1"/>
    <property type="match status" value="1"/>
</dbReference>
<dbReference type="GO" id="GO:0043625">
    <property type="term" value="C:delta DNA polymerase complex"/>
    <property type="evidence" value="ECO:0007669"/>
    <property type="project" value="TreeGrafter"/>
</dbReference>
<evidence type="ECO:0000256" key="12">
    <source>
        <dbReference type="ARBA" id="ARBA00022833"/>
    </source>
</evidence>
<evidence type="ECO:0000256" key="4">
    <source>
        <dbReference type="ARBA" id="ARBA00022485"/>
    </source>
</evidence>
<keyword evidence="7 20" id="KW-0235">DNA replication</keyword>
<dbReference type="GO" id="GO:0000166">
    <property type="term" value="F:nucleotide binding"/>
    <property type="evidence" value="ECO:0007669"/>
    <property type="project" value="InterPro"/>
</dbReference>
<dbReference type="InterPro" id="IPR006134">
    <property type="entry name" value="DNA-dir_DNA_pol_B_multi_dom"/>
</dbReference>
<evidence type="ECO:0000256" key="11">
    <source>
        <dbReference type="ARBA" id="ARBA00022801"/>
    </source>
</evidence>
<dbReference type="PANTHER" id="PTHR10322:SF23">
    <property type="entry name" value="DNA POLYMERASE DELTA CATALYTIC SUBUNIT"/>
    <property type="match status" value="1"/>
</dbReference>
<keyword evidence="17 20" id="KW-0238">DNA-binding</keyword>
<evidence type="ECO:0000256" key="20">
    <source>
        <dbReference type="RuleBase" id="RU000442"/>
    </source>
</evidence>
<dbReference type="InterPro" id="IPR006133">
    <property type="entry name" value="DNA-dir_DNA_pol_B_exonuc"/>
</dbReference>
<evidence type="ECO:0000256" key="17">
    <source>
        <dbReference type="ARBA" id="ARBA00023125"/>
    </source>
</evidence>
<accession>A0A0G4I0X9</accession>
<dbReference type="Pfam" id="PF00136">
    <property type="entry name" value="DNA_pol_B"/>
    <property type="match status" value="1"/>
</dbReference>
<dbReference type="InterPro" id="IPR043502">
    <property type="entry name" value="DNA/RNA_pol_sf"/>
</dbReference>
<evidence type="ECO:0000256" key="15">
    <source>
        <dbReference type="ARBA" id="ARBA00023004"/>
    </source>
</evidence>
<comment type="cofactor">
    <cofactor evidence="1 20">
        <name>[4Fe-4S] cluster</name>
        <dbReference type="ChEBI" id="CHEBI:49883"/>
    </cofactor>
</comment>
<dbReference type="InterPro" id="IPR036397">
    <property type="entry name" value="RNaseH_sf"/>
</dbReference>
<evidence type="ECO:0000256" key="3">
    <source>
        <dbReference type="ARBA" id="ARBA00005755"/>
    </source>
</evidence>
<evidence type="ECO:0000256" key="8">
    <source>
        <dbReference type="ARBA" id="ARBA00022722"/>
    </source>
</evidence>
<evidence type="ECO:0000256" key="18">
    <source>
        <dbReference type="ARBA" id="ARBA00023242"/>
    </source>
</evidence>
<organism evidence="25">
    <name type="scientific">Chromera velia CCMP2878</name>
    <dbReference type="NCBI Taxonomy" id="1169474"/>
    <lineage>
        <taxon>Eukaryota</taxon>
        <taxon>Sar</taxon>
        <taxon>Alveolata</taxon>
        <taxon>Colpodellida</taxon>
        <taxon>Chromeraceae</taxon>
        <taxon>Chromera</taxon>
    </lineage>
</organism>
<dbReference type="NCBIfam" id="TIGR00592">
    <property type="entry name" value="pol2"/>
    <property type="match status" value="1"/>
</dbReference>
<dbReference type="GO" id="GO:0008270">
    <property type="term" value="F:zinc ion binding"/>
    <property type="evidence" value="ECO:0007669"/>
    <property type="project" value="UniProtKB-KW"/>
</dbReference>
<comment type="subcellular location">
    <subcellularLocation>
        <location evidence="2 20">Nucleus</location>
    </subcellularLocation>
</comment>
<dbReference type="SUPFAM" id="SSF56672">
    <property type="entry name" value="DNA/RNA polymerases"/>
    <property type="match status" value="1"/>
</dbReference>
<name>A0A0G4I0X9_9ALVE</name>
<dbReference type="GO" id="GO:0003887">
    <property type="term" value="F:DNA-directed DNA polymerase activity"/>
    <property type="evidence" value="ECO:0007669"/>
    <property type="project" value="UniProtKB-KW"/>
</dbReference>
<keyword evidence="6 20" id="KW-0548">Nucleotidyltransferase</keyword>
<keyword evidence="18 20" id="KW-0539">Nucleus</keyword>
<dbReference type="AlphaFoldDB" id="A0A0G4I0X9"/>
<sequence>MAQKRTINEIAGGAAASGRGRGSQEDGTSPSSAPTDLNSHLDMWRRPSTPSIDPQKDSIVFMQIDVDYYTHAPHERLKYKKAELMAANDEVAVLRMFGVTKSGNSVLAHIHGFFPYFFVQAPKGLHDANELMVALENRLQGAATGADKRMRKRVLAVEVMKKESLMHYTGQGASDFFRVTVALPKMVATCRGIIERGLTVKGHRMPEVSYETNVPFALRFMIDTDVSGGNWCEAVAGKYFMRPPSQHMSSCQIEVDLWYSDLTSHKAEGDWMHLAPLRVLSFDIECVKAVGQGFPQAEEDPVIQIAAVLKEQGQDEPLCKVLFSLHTCAPIAGAAVFSYEDEAEMLSDFQKFLVHTDPDLLTGYNIINFDIPYLLTRCKAIRCSSEALVYGRLRNVQARIRDTSFSSAAHGTRESKDINTEGRVQFDVIVAVQREYKLRSYSLNAVSAHFLKEQKEDVHYSMIGDLFRGNPETRKRVGVYCLKDAYLPIRLFDRLLFMYNYVEMARVTGTPLSFLLTRGQQIKVVSQLYRKCKGMGFVIPTVQKQATEDKYEGATVLDPKKGFYAEPIATLDFASLYPSIMMAHNLCYCTLVPRHMVKDFEKERVTTTPTGDTFVKASERKGVLPLILEELLSARKHAKADMKTAQDELTKSVLNGRQLALKISANSVYGFTGAQVGQLACLEISSSVTSFGREMIEATKKRVEEIYTRQNGYEHDADVIYGDTDSVMVRFGTQKIDEAMRLGLDAAGKITDTFLKPIKLEFEKVYCPFLLMNKKRYAGLLYTRPEEHDKVDFKGIETVRRDNCALVQTLVDGVLRRILIEQDLEGAKNMVKQTVSDLLQNKVDLSELVISKSLGKGASSEDYAAKLAHVELAERMRKRDPKSAPAIGDRVAYVMIKGLKGAAGYEKAEDPLYVLQHNLAIDAQHYIDHQLKQPLQRIFEPIMNKPDALFGGDHTKKVAVLTSKTGALAKFVTKQLTCLGCKVPLKDGGALCPHCRDGKQQQIVRQRLAALREHERTYRSLWVECQRCQGSLHQDILCQSRDCPIFYRRTKAKNDIENVQEAMDRLRLEW</sequence>
<evidence type="ECO:0000256" key="19">
    <source>
        <dbReference type="ARBA" id="ARBA00049244"/>
    </source>
</evidence>
<dbReference type="CDD" id="cd05533">
    <property type="entry name" value="POLBc_delta"/>
    <property type="match status" value="1"/>
</dbReference>
<dbReference type="CDD" id="cd05777">
    <property type="entry name" value="DNA_polB_delta_exo"/>
    <property type="match status" value="1"/>
</dbReference>
<dbReference type="GO" id="GO:0008296">
    <property type="term" value="F:3'-5'-DNA exonuclease activity"/>
    <property type="evidence" value="ECO:0007669"/>
    <property type="project" value="TreeGrafter"/>
</dbReference>
<dbReference type="FunFam" id="1.10.287.690:FF:000001">
    <property type="entry name" value="DNA polymerase"/>
    <property type="match status" value="1"/>
</dbReference>
<dbReference type="GO" id="GO:0003677">
    <property type="term" value="F:DNA binding"/>
    <property type="evidence" value="ECO:0007669"/>
    <property type="project" value="UniProtKB-KW"/>
</dbReference>
<keyword evidence="11" id="KW-0378">Hydrolase</keyword>
<evidence type="ECO:0000313" key="25">
    <source>
        <dbReference type="EMBL" id="CEM50497.1"/>
    </source>
</evidence>
<dbReference type="Gene3D" id="3.30.420.10">
    <property type="entry name" value="Ribonuclease H-like superfamily/Ribonuclease H"/>
    <property type="match status" value="1"/>
</dbReference>
<dbReference type="Gene3D" id="3.30.342.10">
    <property type="entry name" value="DNA Polymerase, chain B, domain 1"/>
    <property type="match status" value="1"/>
</dbReference>
<dbReference type="GO" id="GO:0051539">
    <property type="term" value="F:4 iron, 4 sulfur cluster binding"/>
    <property type="evidence" value="ECO:0007669"/>
    <property type="project" value="UniProtKB-KW"/>
</dbReference>
<dbReference type="InterPro" id="IPR050240">
    <property type="entry name" value="DNA_pol_type-B"/>
</dbReference>